<comment type="caution">
    <text evidence="4">The sequence shown here is derived from an EMBL/GenBank/DDBJ whole genome shotgun (WGS) entry which is preliminary data.</text>
</comment>
<protein>
    <recommendedName>
        <fullName evidence="6">Secretion protein HlyD family protein</fullName>
    </recommendedName>
</protein>
<organism evidence="4 5">
    <name type="scientific">Thermoanaerobacterium thermosaccharolyticum</name>
    <name type="common">Clostridium thermosaccharolyticum</name>
    <dbReference type="NCBI Taxonomy" id="1517"/>
    <lineage>
        <taxon>Bacteria</taxon>
        <taxon>Bacillati</taxon>
        <taxon>Bacillota</taxon>
        <taxon>Clostridia</taxon>
        <taxon>Thermoanaerobacterales</taxon>
        <taxon>Thermoanaerobacteraceae</taxon>
        <taxon>Thermoanaerobacterium</taxon>
    </lineage>
</organism>
<dbReference type="InterPro" id="IPR058636">
    <property type="entry name" value="Beta-barrel_YknX"/>
</dbReference>
<feature type="coiled-coil region" evidence="1">
    <location>
        <begin position="253"/>
        <end position="280"/>
    </location>
</feature>
<dbReference type="Gene3D" id="1.10.287.470">
    <property type="entry name" value="Helix hairpin bin"/>
    <property type="match status" value="2"/>
</dbReference>
<dbReference type="Gene3D" id="2.40.30.170">
    <property type="match status" value="1"/>
</dbReference>
<feature type="coiled-coil region" evidence="1">
    <location>
        <begin position="86"/>
        <end position="178"/>
    </location>
</feature>
<dbReference type="EMBL" id="NKHD01000014">
    <property type="protein sequence ID" value="OXT08503.1"/>
    <property type="molecule type" value="Genomic_DNA"/>
</dbReference>
<dbReference type="InterPro" id="IPR059052">
    <property type="entry name" value="HH_YbhG-like"/>
</dbReference>
<evidence type="ECO:0000259" key="2">
    <source>
        <dbReference type="Pfam" id="PF25881"/>
    </source>
</evidence>
<reference evidence="4 5" key="1">
    <citation type="submission" date="2017-06" db="EMBL/GenBank/DDBJ databases">
        <title>Isolation and characterization of a thermophilic and butanogenic Thermoanaerobacterium thermosaccharolyticum M5 capable of efficient degradation of hemicellulose.</title>
        <authorList>
            <person name="Xin F."/>
            <person name="Jiang Y."/>
        </authorList>
    </citation>
    <scope>NUCLEOTIDE SEQUENCE [LARGE SCALE GENOMIC DNA]</scope>
    <source>
        <strain evidence="4 5">M5</strain>
    </source>
</reference>
<dbReference type="PRINTS" id="PR01490">
    <property type="entry name" value="RTXTOXIND"/>
</dbReference>
<sequence>MMKSNFSLAKNRKSIYFLILVLIYSLVLSGCSNGAKTNASNSYLIDGVVENQEVDVSSKLPGRIETVKVKEGDTVKAGQVLAYMEIKELQDKEKQAEAAVEAAQAQYNNAKDTYQLQQKVNDADIQAAQAALDQATAQYNKVKNGARSQEIEQAKAKLDEAKAALDVAEKSYQRTSQLFEAGAASQQTLDEVKAKYQAASDDVHYAEEALSLIQEGAQPEDIKAAAAAVEQAKAAIMKAEAGKLQTAIAGDAVKMAEANLNAAKAALDEVKANIEDATIKAPCDGIITVKNVEEGEIVSAGTPIFTIQQPKDNWVNVKVKETQVGKIKVGQKVKVTSADFPKEVFTGVVESINEKPDYAAQRSTNERDDKDIVAYNVKVRLNNEKLKAGMSVTVDFSGSKEEK</sequence>
<evidence type="ECO:0000313" key="5">
    <source>
        <dbReference type="Proteomes" id="UP000215301"/>
    </source>
</evidence>
<dbReference type="Pfam" id="PF25881">
    <property type="entry name" value="HH_YBHG"/>
    <property type="match status" value="1"/>
</dbReference>
<accession>A0A231VJX9</accession>
<dbReference type="GO" id="GO:0005886">
    <property type="term" value="C:plasma membrane"/>
    <property type="evidence" value="ECO:0007669"/>
    <property type="project" value="TreeGrafter"/>
</dbReference>
<dbReference type="AlphaFoldDB" id="A0A231VJX9"/>
<dbReference type="Gene3D" id="2.40.50.100">
    <property type="match status" value="2"/>
</dbReference>
<dbReference type="SUPFAM" id="SSF111369">
    <property type="entry name" value="HlyD-like secretion proteins"/>
    <property type="match status" value="3"/>
</dbReference>
<feature type="domain" description="YknX-like beta-barrel" evidence="3">
    <location>
        <begin position="315"/>
        <end position="394"/>
    </location>
</feature>
<feature type="domain" description="YbhG-like alpha-helical hairpin" evidence="2">
    <location>
        <begin position="126"/>
        <end position="241"/>
    </location>
</feature>
<evidence type="ECO:0000259" key="3">
    <source>
        <dbReference type="Pfam" id="PF25990"/>
    </source>
</evidence>
<dbReference type="RefSeq" id="WP_094044566.1">
    <property type="nucleotide sequence ID" value="NZ_NKHD01000014.1"/>
</dbReference>
<dbReference type="Pfam" id="PF25990">
    <property type="entry name" value="Beta-barrel_YknX"/>
    <property type="match status" value="1"/>
</dbReference>
<dbReference type="Proteomes" id="UP000215301">
    <property type="component" value="Unassembled WGS sequence"/>
</dbReference>
<gene>
    <name evidence="4" type="ORF">CE561_05035</name>
</gene>
<evidence type="ECO:0008006" key="6">
    <source>
        <dbReference type="Google" id="ProtNLM"/>
    </source>
</evidence>
<dbReference type="PANTHER" id="PTHR30438:SF2">
    <property type="entry name" value="MEMBRANE PROTEIN"/>
    <property type="match status" value="1"/>
</dbReference>
<evidence type="ECO:0000313" key="4">
    <source>
        <dbReference type="EMBL" id="OXT08503.1"/>
    </source>
</evidence>
<name>A0A231VJX9_THETR</name>
<evidence type="ECO:0000256" key="1">
    <source>
        <dbReference type="SAM" id="Coils"/>
    </source>
</evidence>
<dbReference type="PROSITE" id="PS51257">
    <property type="entry name" value="PROKAR_LIPOPROTEIN"/>
    <property type="match status" value="1"/>
</dbReference>
<proteinExistence type="predicted"/>
<keyword evidence="1" id="KW-0175">Coiled coil</keyword>
<dbReference type="PANTHER" id="PTHR30438">
    <property type="entry name" value="36 KDA ANTIGEN-RELATED"/>
    <property type="match status" value="1"/>
</dbReference>